<name>A0A1V4IFK3_9CLOT</name>
<evidence type="ECO:0000256" key="2">
    <source>
        <dbReference type="PROSITE-ProRule" id="PRU00591"/>
    </source>
</evidence>
<keyword evidence="3" id="KW-0732">Signal</keyword>
<evidence type="ECO:0000256" key="3">
    <source>
        <dbReference type="SAM" id="SignalP"/>
    </source>
</evidence>
<dbReference type="Gene3D" id="2.10.270.10">
    <property type="entry name" value="Cholin Binding"/>
    <property type="match status" value="4"/>
</dbReference>
<dbReference type="PROSITE" id="PS51170">
    <property type="entry name" value="CW"/>
    <property type="match status" value="3"/>
</dbReference>
<dbReference type="Pfam" id="PF19127">
    <property type="entry name" value="Choline_bind_3"/>
    <property type="match status" value="3"/>
</dbReference>
<sequence>MIRKIRKIMSLVLVAMSVSALAPRNVVSLDAIAAVNDNLNNGGSKITMGTQMNSVTLAGTDISSMVPDGSTLITMAESATINPQLEDGIKSIFNYQGASSISSEECGNLSYTLSDTLVEQISEEVLDALVEPVTNAVVLKAKSATGGAIPEATLKSLIEPVVRKNLEDALPNSIKGRFENITLYQYTGKNSSGDIKAQAFVIKGLVGSIVNTAVGSGAYCVNTYNAKVRNATYNSLAPVPALAFNPTTGADTYGKEIDLSSGANVIGDGMSINIIDTSSNKVYVINNPIYNMLKAQKGASGYINKDLNIIDFNGISNLKGSLSNTLDVDGTKFPLLSLSLTKSNEADKNKKVYQYDLIVGPFEKQLLFEQISGLNLPSVTTDAVNSMIKNSTYLMVPDVKAEVGGIVDNVIDKSGVKGIVAGITDAIDNLSDSVDDLTDSLKKKNEDLDDAWDKVFDRFDNDPGWVKKDGYRYYYDKDGVSLKGVQKIKGKTYYFNRIDGAMETGWQIVDGKRCYFDKKKGYELFNQWVQDGEDWYFVGEDGSAKKMEWLNDGGKYYYLKADGKMTKDWLKIEDYWYYFSKSGAKVTSDWKWSDGKWYYLKDDGQAAHDWLEIGDKLYCFKDPSGEMQTGWFRKDGSWYCANDDGSMKTGWAYSKDGWCYLDEETGKMKKNEWVTVEGKTYYFNINGVMVTGSRYIDGTKYIFNSDGTLGS</sequence>
<reference evidence="4 5" key="1">
    <citation type="submission" date="2017-03" db="EMBL/GenBank/DDBJ databases">
        <title>Genome sequence of Clostridium chromiireducens DSM 23318.</title>
        <authorList>
            <person name="Poehlein A."/>
            <person name="Daniel R."/>
        </authorList>
    </citation>
    <scope>NUCLEOTIDE SEQUENCE [LARGE SCALE GENOMIC DNA]</scope>
    <source>
        <strain evidence="4 5">DSM 23318</strain>
    </source>
</reference>
<gene>
    <name evidence="4" type="primary">toxA_5</name>
    <name evidence="4" type="ORF">CLCHR_37910</name>
</gene>
<feature type="repeat" description="Cell wall-binding" evidence="2">
    <location>
        <begin position="670"/>
        <end position="689"/>
    </location>
</feature>
<evidence type="ECO:0000313" key="4">
    <source>
        <dbReference type="EMBL" id="OPJ58624.1"/>
    </source>
</evidence>
<organism evidence="4 5">
    <name type="scientific">Clostridium chromiireducens</name>
    <dbReference type="NCBI Taxonomy" id="225345"/>
    <lineage>
        <taxon>Bacteria</taxon>
        <taxon>Bacillati</taxon>
        <taxon>Bacillota</taxon>
        <taxon>Clostridia</taxon>
        <taxon>Eubacteriales</taxon>
        <taxon>Clostridiaceae</taxon>
        <taxon>Clostridium</taxon>
    </lineage>
</organism>
<dbReference type="RefSeq" id="WP_079441447.1">
    <property type="nucleotide sequence ID" value="NZ_MZGT01000063.1"/>
</dbReference>
<feature type="repeat" description="Cell wall-binding" evidence="2">
    <location>
        <begin position="628"/>
        <end position="647"/>
    </location>
</feature>
<dbReference type="Proteomes" id="UP000191056">
    <property type="component" value="Unassembled WGS sequence"/>
</dbReference>
<protein>
    <submittedName>
        <fullName evidence="4">Toxin A</fullName>
    </submittedName>
</protein>
<dbReference type="Pfam" id="PF01473">
    <property type="entry name" value="Choline_bind_1"/>
    <property type="match status" value="2"/>
</dbReference>
<keyword evidence="5" id="KW-1185">Reference proteome</keyword>
<feature type="chain" id="PRO_5038412335" evidence="3">
    <location>
        <begin position="23"/>
        <end position="711"/>
    </location>
</feature>
<evidence type="ECO:0000313" key="5">
    <source>
        <dbReference type="Proteomes" id="UP000191056"/>
    </source>
</evidence>
<dbReference type="EMBL" id="MZGT01000063">
    <property type="protein sequence ID" value="OPJ58624.1"/>
    <property type="molecule type" value="Genomic_DNA"/>
</dbReference>
<feature type="signal peptide" evidence="3">
    <location>
        <begin position="1"/>
        <end position="22"/>
    </location>
</feature>
<keyword evidence="1" id="KW-0677">Repeat</keyword>
<dbReference type="AlphaFoldDB" id="A0A1V4IFK3"/>
<dbReference type="InterPro" id="IPR018337">
    <property type="entry name" value="Cell_wall/Cho-bd_repeat"/>
</dbReference>
<dbReference type="STRING" id="225345.CLCHR_37910"/>
<feature type="repeat" description="Cell wall-binding" evidence="2">
    <location>
        <begin position="546"/>
        <end position="565"/>
    </location>
</feature>
<accession>A0A1V4IFK3</accession>
<evidence type="ECO:0000256" key="1">
    <source>
        <dbReference type="ARBA" id="ARBA00022737"/>
    </source>
</evidence>
<proteinExistence type="predicted"/>
<comment type="caution">
    <text evidence="4">The sequence shown here is derived from an EMBL/GenBank/DDBJ whole genome shotgun (WGS) entry which is preliminary data.</text>
</comment>
<dbReference type="SUPFAM" id="SSF69360">
    <property type="entry name" value="Cell wall binding repeat"/>
    <property type="match status" value="1"/>
</dbReference>
<dbReference type="OrthoDB" id="177750at2"/>